<accession>A0A067MBU5</accession>
<reference evidence="4" key="1">
    <citation type="journal article" date="2014" name="Proc. Natl. Acad. Sci. U.S.A.">
        <title>Extensive sampling of basidiomycete genomes demonstrates inadequacy of the white-rot/brown-rot paradigm for wood decay fungi.</title>
        <authorList>
            <person name="Riley R."/>
            <person name="Salamov A.A."/>
            <person name="Brown D.W."/>
            <person name="Nagy L.G."/>
            <person name="Floudas D."/>
            <person name="Held B.W."/>
            <person name="Levasseur A."/>
            <person name="Lombard V."/>
            <person name="Morin E."/>
            <person name="Otillar R."/>
            <person name="Lindquist E.A."/>
            <person name="Sun H."/>
            <person name="LaButti K.M."/>
            <person name="Schmutz J."/>
            <person name="Jabbour D."/>
            <person name="Luo H."/>
            <person name="Baker S.E."/>
            <person name="Pisabarro A.G."/>
            <person name="Walton J.D."/>
            <person name="Blanchette R.A."/>
            <person name="Henrissat B."/>
            <person name="Martin F."/>
            <person name="Cullen D."/>
            <person name="Hibbett D.S."/>
            <person name="Grigoriev I.V."/>
        </authorList>
    </citation>
    <scope>NUCLEOTIDE SEQUENCE [LARGE SCALE GENOMIC DNA]</scope>
    <source>
        <strain evidence="4">FD-172 SS1</strain>
    </source>
</reference>
<feature type="transmembrane region" description="Helical" evidence="2">
    <location>
        <begin position="35"/>
        <end position="56"/>
    </location>
</feature>
<keyword evidence="2" id="KW-0472">Membrane</keyword>
<dbReference type="AlphaFoldDB" id="A0A067MBU5"/>
<evidence type="ECO:0000256" key="2">
    <source>
        <dbReference type="SAM" id="Phobius"/>
    </source>
</evidence>
<feature type="compositionally biased region" description="Polar residues" evidence="1">
    <location>
        <begin position="16"/>
        <end position="26"/>
    </location>
</feature>
<dbReference type="Proteomes" id="UP000027195">
    <property type="component" value="Unassembled WGS sequence"/>
</dbReference>
<feature type="compositionally biased region" description="Low complexity" evidence="1">
    <location>
        <begin position="60"/>
        <end position="78"/>
    </location>
</feature>
<evidence type="ECO:0000313" key="4">
    <source>
        <dbReference type="Proteomes" id="UP000027195"/>
    </source>
</evidence>
<organism evidence="3 4">
    <name type="scientific">Botryobasidium botryosum (strain FD-172 SS1)</name>
    <dbReference type="NCBI Taxonomy" id="930990"/>
    <lineage>
        <taxon>Eukaryota</taxon>
        <taxon>Fungi</taxon>
        <taxon>Dikarya</taxon>
        <taxon>Basidiomycota</taxon>
        <taxon>Agaricomycotina</taxon>
        <taxon>Agaricomycetes</taxon>
        <taxon>Cantharellales</taxon>
        <taxon>Botryobasidiaceae</taxon>
        <taxon>Botryobasidium</taxon>
    </lineage>
</organism>
<feature type="compositionally biased region" description="Pro residues" evidence="1">
    <location>
        <begin position="1"/>
        <end position="13"/>
    </location>
</feature>
<dbReference type="EMBL" id="KL198045">
    <property type="protein sequence ID" value="KDQ13228.1"/>
    <property type="molecule type" value="Genomic_DNA"/>
</dbReference>
<keyword evidence="4" id="KW-1185">Reference proteome</keyword>
<gene>
    <name evidence="3" type="ORF">BOTBODRAFT_398523</name>
</gene>
<keyword evidence="2" id="KW-1133">Transmembrane helix</keyword>
<proteinExistence type="predicted"/>
<dbReference type="InParanoid" id="A0A067MBU5"/>
<protein>
    <submittedName>
        <fullName evidence="3">Uncharacterized protein</fullName>
    </submittedName>
</protein>
<evidence type="ECO:0000313" key="3">
    <source>
        <dbReference type="EMBL" id="KDQ13228.1"/>
    </source>
</evidence>
<dbReference type="HOGENOM" id="CLU_2145452_0_0_1"/>
<feature type="region of interest" description="Disordered" evidence="1">
    <location>
        <begin position="59"/>
        <end position="83"/>
    </location>
</feature>
<feature type="region of interest" description="Disordered" evidence="1">
    <location>
        <begin position="1"/>
        <end position="26"/>
    </location>
</feature>
<keyword evidence="2" id="KW-0812">Transmembrane</keyword>
<sequence length="112" mass="11823">MIAVRPPPSPLPPSHRCSQCTPSYSPLRSRTSTTVAVAPLATVVPGAFIIVAFLSISKRSPSPMFPSAAPASPASASAKQRRPHNAPAIFRSVIVERRGCHVQLRASLCTPV</sequence>
<evidence type="ECO:0000256" key="1">
    <source>
        <dbReference type="SAM" id="MobiDB-lite"/>
    </source>
</evidence>
<name>A0A067MBU5_BOTB1</name>